<dbReference type="InterPro" id="IPR029063">
    <property type="entry name" value="SAM-dependent_MTases_sf"/>
</dbReference>
<dbReference type="InterPro" id="IPR002052">
    <property type="entry name" value="DNA_methylase_N6_adenine_CS"/>
</dbReference>
<organism evidence="3 4">
    <name type="scientific">Dietzia timorensis</name>
    <dbReference type="NCBI Taxonomy" id="499555"/>
    <lineage>
        <taxon>Bacteria</taxon>
        <taxon>Bacillati</taxon>
        <taxon>Actinomycetota</taxon>
        <taxon>Actinomycetes</taxon>
        <taxon>Mycobacteriales</taxon>
        <taxon>Dietziaceae</taxon>
        <taxon>Dietzia</taxon>
    </lineage>
</organism>
<dbReference type="STRING" id="499555.BJL86_1910"/>
<keyword evidence="1 3" id="KW-0489">Methyltransferase</keyword>
<dbReference type="GO" id="GO:0031167">
    <property type="term" value="P:rRNA methylation"/>
    <property type="evidence" value="ECO:0007669"/>
    <property type="project" value="InterPro"/>
</dbReference>
<evidence type="ECO:0000313" key="4">
    <source>
        <dbReference type="Proteomes" id="UP000186104"/>
    </source>
</evidence>
<dbReference type="PIRSF" id="PIRSF004553">
    <property type="entry name" value="CHP00095"/>
    <property type="match status" value="1"/>
</dbReference>
<dbReference type="SUPFAM" id="SSF53335">
    <property type="entry name" value="S-adenosyl-L-methionine-dependent methyltransferases"/>
    <property type="match status" value="1"/>
</dbReference>
<dbReference type="NCBIfam" id="TIGR00095">
    <property type="entry name" value="16S rRNA (guanine(966)-N(2))-methyltransferase RsmD"/>
    <property type="match status" value="1"/>
</dbReference>
<dbReference type="AlphaFoldDB" id="A0A173LMD5"/>
<dbReference type="InterPro" id="IPR004398">
    <property type="entry name" value="RNA_MeTrfase_RsmD"/>
</dbReference>
<dbReference type="KEGG" id="dtm:BJL86_1910"/>
<dbReference type="Gene3D" id="3.40.50.150">
    <property type="entry name" value="Vaccinia Virus protein VP39"/>
    <property type="match status" value="1"/>
</dbReference>
<dbReference type="EMBL" id="CP015961">
    <property type="protein sequence ID" value="ANI92681.1"/>
    <property type="molecule type" value="Genomic_DNA"/>
</dbReference>
<dbReference type="GO" id="GO:0003676">
    <property type="term" value="F:nucleic acid binding"/>
    <property type="evidence" value="ECO:0007669"/>
    <property type="project" value="InterPro"/>
</dbReference>
<dbReference type="PANTHER" id="PTHR43542">
    <property type="entry name" value="METHYLTRANSFERASE"/>
    <property type="match status" value="1"/>
</dbReference>
<dbReference type="PROSITE" id="PS00092">
    <property type="entry name" value="N6_MTASE"/>
    <property type="match status" value="1"/>
</dbReference>
<keyword evidence="2 3" id="KW-0808">Transferase</keyword>
<accession>A0A173LMD5</accession>
<dbReference type="Pfam" id="PF03602">
    <property type="entry name" value="Cons_hypoth95"/>
    <property type="match status" value="1"/>
</dbReference>
<keyword evidence="4" id="KW-1185">Reference proteome</keyword>
<reference evidence="3 4" key="1">
    <citation type="submission" date="2016-06" db="EMBL/GenBank/DDBJ databases">
        <title>Complete genome sequence of a saline-alkali tolerant type strain Dietzia timorensis ID05-A0528T.</title>
        <authorList>
            <person name="Wu X."/>
        </authorList>
    </citation>
    <scope>NUCLEOTIDE SEQUENCE [LARGE SCALE GENOMIC DNA]</scope>
    <source>
        <strain evidence="3 4">ID05-A0528</strain>
    </source>
</reference>
<dbReference type="Proteomes" id="UP000186104">
    <property type="component" value="Chromosome"/>
</dbReference>
<gene>
    <name evidence="3" type="ORF">BJL86_1910</name>
</gene>
<proteinExistence type="predicted"/>
<dbReference type="OrthoDB" id="9803017at2"/>
<evidence type="ECO:0000313" key="3">
    <source>
        <dbReference type="EMBL" id="ANI92681.1"/>
    </source>
</evidence>
<evidence type="ECO:0000256" key="2">
    <source>
        <dbReference type="ARBA" id="ARBA00022679"/>
    </source>
</evidence>
<evidence type="ECO:0000256" key="1">
    <source>
        <dbReference type="ARBA" id="ARBA00022603"/>
    </source>
</evidence>
<dbReference type="GO" id="GO:0008168">
    <property type="term" value="F:methyltransferase activity"/>
    <property type="evidence" value="ECO:0007669"/>
    <property type="project" value="UniProtKB-KW"/>
</dbReference>
<name>A0A173LMD5_9ACTN</name>
<dbReference type="PANTHER" id="PTHR43542:SF1">
    <property type="entry name" value="METHYLTRANSFERASE"/>
    <property type="match status" value="1"/>
</dbReference>
<sequence>MTRLIAGRLRSIRLDVPDAGTRPTTDRVREAMFSAIESRLDLDGTFVLDLFAGSGALGLEALSRGAETADFVESAGPAARILQGNIESVRTALDSPRGNFALHRTALPGAITGTCPRAGGFDLVLIDPPYEQVDGLVPEILDRLLAHDWLSDIAHVVVESSVRSAVIEWPQGMTSEFSRAYGETRVDIGAREDR</sequence>
<dbReference type="RefSeq" id="WP_067477033.1">
    <property type="nucleotide sequence ID" value="NZ_CP015961.1"/>
</dbReference>
<protein>
    <submittedName>
        <fullName evidence="3">Ribosomal RNA small subunit methyltransferase D</fullName>
    </submittedName>
</protein>